<evidence type="ECO:0000313" key="1">
    <source>
        <dbReference type="EMBL" id="MBB4929090.1"/>
    </source>
</evidence>
<dbReference type="RefSeq" id="WP_184947094.1">
    <property type="nucleotide sequence ID" value="NZ_JACHJV010000004.1"/>
</dbReference>
<evidence type="ECO:0000313" key="2">
    <source>
        <dbReference type="Proteomes" id="UP000540506"/>
    </source>
</evidence>
<proteinExistence type="predicted"/>
<keyword evidence="2" id="KW-1185">Reference proteome</keyword>
<name>A0A7W7RC17_KITKI</name>
<accession>A0A7W7RC17</accession>
<dbReference type="Proteomes" id="UP000540506">
    <property type="component" value="Unassembled WGS sequence"/>
</dbReference>
<protein>
    <submittedName>
        <fullName evidence="1">Uncharacterized protein</fullName>
    </submittedName>
</protein>
<organism evidence="1 2">
    <name type="scientific">Kitasatospora kifunensis</name>
    <name type="common">Streptomyces kifunensis</name>
    <dbReference type="NCBI Taxonomy" id="58351"/>
    <lineage>
        <taxon>Bacteria</taxon>
        <taxon>Bacillati</taxon>
        <taxon>Actinomycetota</taxon>
        <taxon>Actinomycetes</taxon>
        <taxon>Kitasatosporales</taxon>
        <taxon>Streptomycetaceae</taxon>
        <taxon>Kitasatospora</taxon>
    </lineage>
</organism>
<gene>
    <name evidence="1" type="ORF">FHR34_008189</name>
</gene>
<dbReference type="AlphaFoldDB" id="A0A7W7RC17"/>
<reference evidence="1 2" key="1">
    <citation type="submission" date="2020-08" db="EMBL/GenBank/DDBJ databases">
        <title>Sequencing the genomes of 1000 actinobacteria strains.</title>
        <authorList>
            <person name="Klenk H.-P."/>
        </authorList>
    </citation>
    <scope>NUCLEOTIDE SEQUENCE [LARGE SCALE GENOMIC DNA]</scope>
    <source>
        <strain evidence="1 2">DSM 41654</strain>
    </source>
</reference>
<sequence length="207" mass="23339">MTDPRRARKTEVRARMARTGENYTTAAAALSRQRTQPTGERLDAIRDRQERYLLAEQEARLAAESQHLALWSEFGETYAPLHLLDMVLRLPTGEYANWTTYSCGGRDLARQIDQQARDSGFGLADFQVLRDRHRAADYDGGPLRVVAWDLAAVLRDIEAGGRATEEQRAWVAERSPFSAIWFGFHQDGGAQIAPPENIDFAKYGIND</sequence>
<dbReference type="EMBL" id="JACHJV010000004">
    <property type="protein sequence ID" value="MBB4929090.1"/>
    <property type="molecule type" value="Genomic_DNA"/>
</dbReference>
<comment type="caution">
    <text evidence="1">The sequence shown here is derived from an EMBL/GenBank/DDBJ whole genome shotgun (WGS) entry which is preliminary data.</text>
</comment>